<accession>A0A9X0AN76</accession>
<reference evidence="1" key="1">
    <citation type="submission" date="2022-11" db="EMBL/GenBank/DDBJ databases">
        <title>Genome Resource of Sclerotinia nivalis Strain SnTB1, a Plant Pathogen Isolated from American Ginseng.</title>
        <authorList>
            <person name="Fan S."/>
        </authorList>
    </citation>
    <scope>NUCLEOTIDE SEQUENCE</scope>
    <source>
        <strain evidence="1">SnTB1</strain>
    </source>
</reference>
<sequence>MLVRRVIRGNPDKYFKMFLPTEPMGELINIGIRLQPLDEMRMARLLAVMRGPEISPMYDAHESIPNVTLLKGLGTSNISLIRNAMMEIANAQPRFSIAIDRIDIEGGYGSKRNCEYHWATDSPEVMAIHGKLIQVLGNLPWLFKLRSRFTVSDITPLTKLMIKKSAEMPRHIADHYR</sequence>
<organism evidence="1 2">
    <name type="scientific">Sclerotinia nivalis</name>
    <dbReference type="NCBI Taxonomy" id="352851"/>
    <lineage>
        <taxon>Eukaryota</taxon>
        <taxon>Fungi</taxon>
        <taxon>Dikarya</taxon>
        <taxon>Ascomycota</taxon>
        <taxon>Pezizomycotina</taxon>
        <taxon>Leotiomycetes</taxon>
        <taxon>Helotiales</taxon>
        <taxon>Sclerotiniaceae</taxon>
        <taxon>Sclerotinia</taxon>
    </lineage>
</organism>
<gene>
    <name evidence="1" type="ORF">OCU04_006123</name>
</gene>
<proteinExistence type="predicted"/>
<dbReference type="Proteomes" id="UP001152300">
    <property type="component" value="Unassembled WGS sequence"/>
</dbReference>
<name>A0A9X0AN76_9HELO</name>
<evidence type="ECO:0000313" key="2">
    <source>
        <dbReference type="Proteomes" id="UP001152300"/>
    </source>
</evidence>
<dbReference type="EMBL" id="JAPEIS010000006">
    <property type="protein sequence ID" value="KAJ8065438.1"/>
    <property type="molecule type" value="Genomic_DNA"/>
</dbReference>
<dbReference type="OrthoDB" id="3488362at2759"/>
<evidence type="ECO:0000313" key="1">
    <source>
        <dbReference type="EMBL" id="KAJ8065438.1"/>
    </source>
</evidence>
<keyword evidence="2" id="KW-1185">Reference proteome</keyword>
<dbReference type="AlphaFoldDB" id="A0A9X0AN76"/>
<comment type="caution">
    <text evidence="1">The sequence shown here is derived from an EMBL/GenBank/DDBJ whole genome shotgun (WGS) entry which is preliminary data.</text>
</comment>
<protein>
    <submittedName>
        <fullName evidence="1">Uncharacterized protein</fullName>
    </submittedName>
</protein>